<evidence type="ECO:0000313" key="2">
    <source>
        <dbReference type="EMBL" id="KAL0455328.1"/>
    </source>
</evidence>
<organism evidence="2">
    <name type="scientific">Sesamum latifolium</name>
    <dbReference type="NCBI Taxonomy" id="2727402"/>
    <lineage>
        <taxon>Eukaryota</taxon>
        <taxon>Viridiplantae</taxon>
        <taxon>Streptophyta</taxon>
        <taxon>Embryophyta</taxon>
        <taxon>Tracheophyta</taxon>
        <taxon>Spermatophyta</taxon>
        <taxon>Magnoliopsida</taxon>
        <taxon>eudicotyledons</taxon>
        <taxon>Gunneridae</taxon>
        <taxon>Pentapetalae</taxon>
        <taxon>asterids</taxon>
        <taxon>lamiids</taxon>
        <taxon>Lamiales</taxon>
        <taxon>Pedaliaceae</taxon>
        <taxon>Sesamum</taxon>
    </lineage>
</organism>
<comment type="caution">
    <text evidence="2">The sequence shown here is derived from an EMBL/GenBank/DDBJ whole genome shotgun (WGS) entry which is preliminary data.</text>
</comment>
<dbReference type="AlphaFoldDB" id="A0AAW2XN65"/>
<accession>A0AAW2XN65</accession>
<dbReference type="Pfam" id="PF14223">
    <property type="entry name" value="Retrotran_gag_2"/>
    <property type="match status" value="1"/>
</dbReference>
<proteinExistence type="predicted"/>
<sequence>MASMTNNIQKQYDRLDDVPLIMLRMKEVYAVLDRHIRYAVTKAFFGTKMAERSSVHSHGIKMLSLVKKLKDLTVGLNNDTYIDVILQPLHPFYDPFIINYNMNGLEKSINKLINMLKRKKGKGKAIAATTSAEGAPAAPVGKGKGKGKVGDSQSRGQMMSACIAKERGIGRGSAQLPSNPGMFVIEVNMTTNAASWVLDTGYGAHICNYL</sequence>
<evidence type="ECO:0000256" key="1">
    <source>
        <dbReference type="SAM" id="MobiDB-lite"/>
    </source>
</evidence>
<dbReference type="EMBL" id="JACGWN010000003">
    <property type="protein sequence ID" value="KAL0455328.1"/>
    <property type="molecule type" value="Genomic_DNA"/>
</dbReference>
<protein>
    <submittedName>
        <fullName evidence="2">Uncharacterized protein</fullName>
    </submittedName>
</protein>
<reference evidence="2" key="2">
    <citation type="journal article" date="2024" name="Plant">
        <title>Genomic evolution and insights into agronomic trait innovations of Sesamum species.</title>
        <authorList>
            <person name="Miao H."/>
            <person name="Wang L."/>
            <person name="Qu L."/>
            <person name="Liu H."/>
            <person name="Sun Y."/>
            <person name="Le M."/>
            <person name="Wang Q."/>
            <person name="Wei S."/>
            <person name="Zheng Y."/>
            <person name="Lin W."/>
            <person name="Duan Y."/>
            <person name="Cao H."/>
            <person name="Xiong S."/>
            <person name="Wang X."/>
            <person name="Wei L."/>
            <person name="Li C."/>
            <person name="Ma Q."/>
            <person name="Ju M."/>
            <person name="Zhao R."/>
            <person name="Li G."/>
            <person name="Mu C."/>
            <person name="Tian Q."/>
            <person name="Mei H."/>
            <person name="Zhang T."/>
            <person name="Gao T."/>
            <person name="Zhang H."/>
        </authorList>
    </citation>
    <scope>NUCLEOTIDE SEQUENCE</scope>
    <source>
        <strain evidence="2">KEN1</strain>
    </source>
</reference>
<feature type="region of interest" description="Disordered" evidence="1">
    <location>
        <begin position="135"/>
        <end position="154"/>
    </location>
</feature>
<reference evidence="2" key="1">
    <citation type="submission" date="2020-06" db="EMBL/GenBank/DDBJ databases">
        <authorList>
            <person name="Li T."/>
            <person name="Hu X."/>
            <person name="Zhang T."/>
            <person name="Song X."/>
            <person name="Zhang H."/>
            <person name="Dai N."/>
            <person name="Sheng W."/>
            <person name="Hou X."/>
            <person name="Wei L."/>
        </authorList>
    </citation>
    <scope>NUCLEOTIDE SEQUENCE</scope>
    <source>
        <strain evidence="2">KEN1</strain>
        <tissue evidence="2">Leaf</tissue>
    </source>
</reference>
<name>A0AAW2XN65_9LAMI</name>
<gene>
    <name evidence="2" type="ORF">Slati_0872000</name>
</gene>